<feature type="transmembrane region" description="Helical" evidence="6">
    <location>
        <begin position="206"/>
        <end position="225"/>
    </location>
</feature>
<evidence type="ECO:0000256" key="5">
    <source>
        <dbReference type="ARBA" id="ARBA00023136"/>
    </source>
</evidence>
<feature type="transmembrane region" description="Helical" evidence="6">
    <location>
        <begin position="61"/>
        <end position="78"/>
    </location>
</feature>
<dbReference type="EMBL" id="AP018042">
    <property type="protein sequence ID" value="BAX80035.1"/>
    <property type="molecule type" value="Genomic_DNA"/>
</dbReference>
<sequence>MNNFLLILVTIVWGSTFFIIKDTVGTVNEYFIVFGRMLLAAIPMLFFVILKNKKSLLNKQAIIKGSILGFLLTATYLSQTIGLKFTSSGHSAFVTGVAVIFVPIILFVFYKAKFHKSDLFSILIVVVGLFLLTYDFDTKFNKGDIITLITAVAAAFHIVLSGRFVKNTETLSLITYQFISGSVFSLIGLLVVGFDMGSLSSESLTAIVYLGIIGTLFCYFVSVWVQKYVSSVKVALIFSLEPVFGALFGYWALSELLNGKEAFGMLLILFGVVLYQILVSNKEKKEQLCVQE</sequence>
<dbReference type="SUPFAM" id="SSF103481">
    <property type="entry name" value="Multidrug resistance efflux transporter EmrE"/>
    <property type="match status" value="2"/>
</dbReference>
<proteinExistence type="predicted"/>
<dbReference type="Pfam" id="PF00892">
    <property type="entry name" value="EamA"/>
    <property type="match status" value="2"/>
</dbReference>
<gene>
    <name evidence="8" type="ORF">ALGA_1660</name>
</gene>
<feature type="domain" description="EamA" evidence="7">
    <location>
        <begin position="4"/>
        <end position="133"/>
    </location>
</feature>
<evidence type="ECO:0000256" key="6">
    <source>
        <dbReference type="SAM" id="Phobius"/>
    </source>
</evidence>
<dbReference type="AlphaFoldDB" id="A0A1Y1CI82"/>
<evidence type="ECO:0000259" key="7">
    <source>
        <dbReference type="Pfam" id="PF00892"/>
    </source>
</evidence>
<feature type="transmembrane region" description="Helical" evidence="6">
    <location>
        <begin position="117"/>
        <end position="133"/>
    </location>
</feature>
<dbReference type="PANTHER" id="PTHR42920:SF5">
    <property type="entry name" value="EAMA DOMAIN-CONTAINING PROTEIN"/>
    <property type="match status" value="1"/>
</dbReference>
<feature type="transmembrane region" description="Helical" evidence="6">
    <location>
        <begin position="30"/>
        <end position="49"/>
    </location>
</feature>
<dbReference type="GO" id="GO:0005886">
    <property type="term" value="C:plasma membrane"/>
    <property type="evidence" value="ECO:0007669"/>
    <property type="project" value="UniProtKB-SubCell"/>
</dbReference>
<feature type="transmembrane region" description="Helical" evidence="6">
    <location>
        <begin position="90"/>
        <end position="110"/>
    </location>
</feature>
<evidence type="ECO:0000256" key="2">
    <source>
        <dbReference type="ARBA" id="ARBA00022475"/>
    </source>
</evidence>
<accession>A0A1Y1CI82</accession>
<dbReference type="RefSeq" id="WP_096428910.1">
    <property type="nucleotide sequence ID" value="NZ_AP018042.1"/>
</dbReference>
<reference evidence="8 9" key="1">
    <citation type="journal article" date="2018" name="Mar. Genomics">
        <title>Complete genome sequence of Marinifilaceae bacterium strain SPP2, isolated from the Antarctic marine sediment.</title>
        <authorList>
            <person name="Watanabe M."/>
            <person name="Kojima H."/>
            <person name="Fukui M."/>
        </authorList>
    </citation>
    <scope>NUCLEOTIDE SEQUENCE [LARGE SCALE GENOMIC DNA]</scope>
    <source>
        <strain evidence="8 9">SPP2</strain>
    </source>
</reference>
<reference evidence="9" key="2">
    <citation type="journal article" date="2020" name="Antonie Van Leeuwenhoek">
        <title>Labilibaculum antarcticum sp. nov., a novel facultative anaerobic, psychrotorelant bacterium isolated from marine sediment of Antarctica.</title>
        <authorList>
            <person name="Watanabe M."/>
            <person name="Kojima H."/>
            <person name="Fukui M."/>
        </authorList>
    </citation>
    <scope>NUCLEOTIDE SEQUENCE [LARGE SCALE GENOMIC DNA]</scope>
    <source>
        <strain evidence="9">SPP2</strain>
    </source>
</reference>
<name>A0A1Y1CI82_9BACT</name>
<evidence type="ECO:0000313" key="8">
    <source>
        <dbReference type="EMBL" id="BAX80035.1"/>
    </source>
</evidence>
<feature type="transmembrane region" description="Helical" evidence="6">
    <location>
        <begin position="262"/>
        <end position="279"/>
    </location>
</feature>
<keyword evidence="2" id="KW-1003">Cell membrane</keyword>
<keyword evidence="5 6" id="KW-0472">Membrane</keyword>
<feature type="transmembrane region" description="Helical" evidence="6">
    <location>
        <begin position="145"/>
        <end position="162"/>
    </location>
</feature>
<dbReference type="InterPro" id="IPR051258">
    <property type="entry name" value="Diverse_Substrate_Transporter"/>
</dbReference>
<comment type="subcellular location">
    <subcellularLocation>
        <location evidence="1">Cell membrane</location>
        <topology evidence="1">Multi-pass membrane protein</topology>
    </subcellularLocation>
</comment>
<evidence type="ECO:0000256" key="3">
    <source>
        <dbReference type="ARBA" id="ARBA00022692"/>
    </source>
</evidence>
<evidence type="ECO:0000313" key="9">
    <source>
        <dbReference type="Proteomes" id="UP000218267"/>
    </source>
</evidence>
<keyword evidence="9" id="KW-1185">Reference proteome</keyword>
<evidence type="ECO:0000256" key="1">
    <source>
        <dbReference type="ARBA" id="ARBA00004651"/>
    </source>
</evidence>
<keyword evidence="3 6" id="KW-0812">Transmembrane</keyword>
<feature type="domain" description="EamA" evidence="7">
    <location>
        <begin position="142"/>
        <end position="274"/>
    </location>
</feature>
<organism evidence="8 9">
    <name type="scientific">Labilibaculum antarcticum</name>
    <dbReference type="NCBI Taxonomy" id="1717717"/>
    <lineage>
        <taxon>Bacteria</taxon>
        <taxon>Pseudomonadati</taxon>
        <taxon>Bacteroidota</taxon>
        <taxon>Bacteroidia</taxon>
        <taxon>Marinilabiliales</taxon>
        <taxon>Marinifilaceae</taxon>
        <taxon>Labilibaculum</taxon>
    </lineage>
</organism>
<evidence type="ECO:0000256" key="4">
    <source>
        <dbReference type="ARBA" id="ARBA00022989"/>
    </source>
</evidence>
<dbReference type="InterPro" id="IPR037185">
    <property type="entry name" value="EmrE-like"/>
</dbReference>
<dbReference type="InterPro" id="IPR000620">
    <property type="entry name" value="EamA_dom"/>
</dbReference>
<protein>
    <recommendedName>
        <fullName evidence="7">EamA domain-containing protein</fullName>
    </recommendedName>
</protein>
<dbReference type="PANTHER" id="PTHR42920">
    <property type="entry name" value="OS03G0707200 PROTEIN-RELATED"/>
    <property type="match status" value="1"/>
</dbReference>
<dbReference type="OrthoDB" id="9150437at2"/>
<dbReference type="KEGG" id="mbas:ALGA_1660"/>
<keyword evidence="4 6" id="KW-1133">Transmembrane helix</keyword>
<feature type="transmembrane region" description="Helical" evidence="6">
    <location>
        <begin position="232"/>
        <end position="250"/>
    </location>
</feature>
<feature type="transmembrane region" description="Helical" evidence="6">
    <location>
        <begin position="174"/>
        <end position="194"/>
    </location>
</feature>
<dbReference type="Proteomes" id="UP000218267">
    <property type="component" value="Chromosome"/>
</dbReference>